<protein>
    <recommendedName>
        <fullName evidence="4">Large ribosomal subunit protein uL16m</fullName>
    </recommendedName>
    <alternativeName>
        <fullName evidence="5">39S ribosomal protein L16, mitochondrial</fullName>
    </alternativeName>
</protein>
<dbReference type="GO" id="GO:0019843">
    <property type="term" value="F:rRNA binding"/>
    <property type="evidence" value="ECO:0007669"/>
    <property type="project" value="InterPro"/>
</dbReference>
<dbReference type="PANTHER" id="PTHR12220:SF13">
    <property type="entry name" value="LARGE RIBOSOMAL SUBUNIT PROTEIN UL16M"/>
    <property type="match status" value="1"/>
</dbReference>
<keyword evidence="2 6" id="KW-0689">Ribosomal protein</keyword>
<dbReference type="SUPFAM" id="SSF54686">
    <property type="entry name" value="Ribosomal protein L16p/L10e"/>
    <property type="match status" value="1"/>
</dbReference>
<dbReference type="InterPro" id="IPR036920">
    <property type="entry name" value="Ribosomal_uL16_sf"/>
</dbReference>
<dbReference type="GO" id="GO:0003735">
    <property type="term" value="F:structural constituent of ribosome"/>
    <property type="evidence" value="ECO:0007669"/>
    <property type="project" value="InterPro"/>
</dbReference>
<evidence type="ECO:0000313" key="7">
    <source>
        <dbReference type="EMBL" id="LAC20863.1"/>
    </source>
</evidence>
<dbReference type="InterPro" id="IPR000114">
    <property type="entry name" value="Ribosomal_uL16_bact-type"/>
</dbReference>
<evidence type="ECO:0000256" key="4">
    <source>
        <dbReference type="ARBA" id="ARBA00035302"/>
    </source>
</evidence>
<dbReference type="EMBL" id="IACT01001517">
    <property type="protein sequence ID" value="LAC20863.1"/>
    <property type="molecule type" value="mRNA"/>
</dbReference>
<accession>A0A2P2HYS6</accession>
<evidence type="ECO:0000313" key="6">
    <source>
        <dbReference type="EMBL" id="LAB66922.1"/>
    </source>
</evidence>
<keyword evidence="3" id="KW-0687">Ribonucleoprotein</keyword>
<dbReference type="GO" id="GO:0032543">
    <property type="term" value="P:mitochondrial translation"/>
    <property type="evidence" value="ECO:0007669"/>
    <property type="project" value="TreeGrafter"/>
</dbReference>
<organism evidence="6">
    <name type="scientific">Hirondellea gigas</name>
    <dbReference type="NCBI Taxonomy" id="1518452"/>
    <lineage>
        <taxon>Eukaryota</taxon>
        <taxon>Metazoa</taxon>
        <taxon>Ecdysozoa</taxon>
        <taxon>Arthropoda</taxon>
        <taxon>Crustacea</taxon>
        <taxon>Multicrustacea</taxon>
        <taxon>Malacostraca</taxon>
        <taxon>Eumalacostraca</taxon>
        <taxon>Peracarida</taxon>
        <taxon>Amphipoda</taxon>
        <taxon>Amphilochidea</taxon>
        <taxon>Lysianassida</taxon>
        <taxon>Lysianassidira</taxon>
        <taxon>Lysianassoidea</taxon>
        <taxon>Lysianassidae</taxon>
        <taxon>Hirondellea</taxon>
    </lineage>
</organism>
<dbReference type="InterPro" id="IPR016180">
    <property type="entry name" value="Ribosomal_uL16_dom"/>
</dbReference>
<evidence type="ECO:0000256" key="3">
    <source>
        <dbReference type="ARBA" id="ARBA00023274"/>
    </source>
</evidence>
<dbReference type="Gene3D" id="3.90.1170.10">
    <property type="entry name" value="Ribosomal protein L10e/L16"/>
    <property type="match status" value="1"/>
</dbReference>
<dbReference type="AlphaFoldDB" id="A0A2P2HYS6"/>
<dbReference type="CDD" id="cd01433">
    <property type="entry name" value="Ribosomal_L16_L10e"/>
    <property type="match status" value="1"/>
</dbReference>
<dbReference type="PANTHER" id="PTHR12220">
    <property type="entry name" value="50S/60S RIBOSOMAL PROTEIN L16"/>
    <property type="match status" value="1"/>
</dbReference>
<sequence>MPEKEDRKLKFLTKTPIFIGVKAPKYTRRIDLVRGFEDLQTNFLHGQYGIISLGGGFLEWGHIEMIRNTVGKKIDTRKMVAHWRIEPPWLPRTKKGIGKRMGGGRPGINRYVYPIKADRVIIEMGGKCSFEEVLPILRVIAANLPFPAEAISAEKLAEKRRIRVEIEAANINPISFKYLAQNNLLGCDVWLNTSDRVYYGKCI</sequence>
<dbReference type="InterPro" id="IPR047873">
    <property type="entry name" value="Ribosomal_uL16"/>
</dbReference>
<proteinExistence type="evidence at transcript level"/>
<dbReference type="EMBL" id="IACF01001208">
    <property type="protein sequence ID" value="LAB66922.1"/>
    <property type="molecule type" value="mRNA"/>
</dbReference>
<comment type="similarity">
    <text evidence="1">Belongs to the universal ribosomal protein uL16 family.</text>
</comment>
<evidence type="ECO:0000256" key="2">
    <source>
        <dbReference type="ARBA" id="ARBA00022980"/>
    </source>
</evidence>
<dbReference type="Pfam" id="PF00252">
    <property type="entry name" value="Ribosomal_L16"/>
    <property type="match status" value="1"/>
</dbReference>
<evidence type="ECO:0000256" key="1">
    <source>
        <dbReference type="ARBA" id="ARBA00008931"/>
    </source>
</evidence>
<dbReference type="GO" id="GO:0005762">
    <property type="term" value="C:mitochondrial large ribosomal subunit"/>
    <property type="evidence" value="ECO:0007669"/>
    <property type="project" value="TreeGrafter"/>
</dbReference>
<name>A0A2P2HYS6_9CRUS</name>
<reference evidence="7" key="1">
    <citation type="submission" date="2017-11" db="EMBL/GenBank/DDBJ databases">
        <title>The sensing device of the deep-sea amphipod.</title>
        <authorList>
            <person name="Kobayashi H."/>
            <person name="Nagahama T."/>
            <person name="Arai W."/>
            <person name="Sasagawa Y."/>
            <person name="Umeda M."/>
            <person name="Hayashi T."/>
            <person name="Nikaido I."/>
            <person name="Watanabe H."/>
            <person name="Oguri K."/>
            <person name="Kitazato H."/>
            <person name="Fujioka K."/>
            <person name="Kido Y."/>
            <person name="Takami H."/>
        </authorList>
    </citation>
    <scope>NUCLEOTIDE SEQUENCE</scope>
    <source>
        <tissue evidence="7">Whole body</tissue>
    </source>
</reference>
<evidence type="ECO:0000256" key="5">
    <source>
        <dbReference type="ARBA" id="ARBA00035440"/>
    </source>
</evidence>
<reference evidence="6" key="2">
    <citation type="journal article" date="2018" name="Biosci. Biotechnol. Biochem.">
        <title>Polysaccharide hydrolase of the hadal zone amphipods Hirondellea gigas.</title>
        <authorList>
            <person name="Kobayashi H."/>
            <person name="Nagahama T."/>
            <person name="Arai W."/>
            <person name="Sasagawa Y."/>
            <person name="Umeda M."/>
            <person name="Hayashi T."/>
            <person name="Nikaido I."/>
            <person name="Watanabe H."/>
            <person name="Oguri K."/>
            <person name="Kitazato H."/>
            <person name="Fujioka K."/>
            <person name="Kido Y."/>
            <person name="Takami H."/>
        </authorList>
    </citation>
    <scope>NUCLEOTIDE SEQUENCE</scope>
    <source>
        <tissue evidence="6">Whole body</tissue>
    </source>
</reference>